<dbReference type="Proteomes" id="UP000031561">
    <property type="component" value="Unassembled WGS sequence"/>
</dbReference>
<feature type="transmembrane region" description="Helical" evidence="1">
    <location>
        <begin position="9"/>
        <end position="27"/>
    </location>
</feature>
<evidence type="ECO:0000256" key="1">
    <source>
        <dbReference type="SAM" id="Phobius"/>
    </source>
</evidence>
<dbReference type="RefSeq" id="WP_166274972.1">
    <property type="nucleotide sequence ID" value="NZ_JTHE03000061.1"/>
</dbReference>
<name>A0ABD4T4E8_9CYAN</name>
<gene>
    <name evidence="2" type="ORF">QQ91_0010810</name>
</gene>
<organism evidence="2 3">
    <name type="scientific">Lyngbya confervoides BDU141951</name>
    <dbReference type="NCBI Taxonomy" id="1574623"/>
    <lineage>
        <taxon>Bacteria</taxon>
        <taxon>Bacillati</taxon>
        <taxon>Cyanobacteriota</taxon>
        <taxon>Cyanophyceae</taxon>
        <taxon>Oscillatoriophycideae</taxon>
        <taxon>Oscillatoriales</taxon>
        <taxon>Microcoleaceae</taxon>
        <taxon>Lyngbya</taxon>
    </lineage>
</organism>
<evidence type="ECO:0000313" key="2">
    <source>
        <dbReference type="EMBL" id="MCM1983306.1"/>
    </source>
</evidence>
<comment type="caution">
    <text evidence="2">The sequence shown here is derived from an EMBL/GenBank/DDBJ whole genome shotgun (WGS) entry which is preliminary data.</text>
</comment>
<protein>
    <submittedName>
        <fullName evidence="2">Uncharacterized protein</fullName>
    </submittedName>
</protein>
<keyword evidence="1" id="KW-0812">Transmembrane</keyword>
<sequence length="59" mass="6540">MLRKITRGLLGRMFLGTVTLTLLLYILRGIGLLSMMPGFILLGFVGLSFVLGLVLSMRR</sequence>
<keyword evidence="1" id="KW-1133">Transmembrane helix</keyword>
<reference evidence="2 3" key="1">
    <citation type="journal article" date="2015" name="Genome Announc.">
        <title>Draft Genome Sequence of Filamentous Marine Cyanobacterium Lyngbya confervoides Strain BDU141951.</title>
        <authorList>
            <person name="Chandrababunaidu M.M."/>
            <person name="Sen D."/>
            <person name="Tripathy S."/>
        </authorList>
    </citation>
    <scope>NUCLEOTIDE SEQUENCE [LARGE SCALE GENOMIC DNA]</scope>
    <source>
        <strain evidence="2 3">BDU141951</strain>
    </source>
</reference>
<accession>A0ABD4T4E8</accession>
<keyword evidence="3" id="KW-1185">Reference proteome</keyword>
<proteinExistence type="predicted"/>
<dbReference type="EMBL" id="JTHE03000061">
    <property type="protein sequence ID" value="MCM1983306.1"/>
    <property type="molecule type" value="Genomic_DNA"/>
</dbReference>
<evidence type="ECO:0000313" key="3">
    <source>
        <dbReference type="Proteomes" id="UP000031561"/>
    </source>
</evidence>
<keyword evidence="1" id="KW-0472">Membrane</keyword>
<dbReference type="AlphaFoldDB" id="A0ABD4T4E8"/>
<feature type="transmembrane region" description="Helical" evidence="1">
    <location>
        <begin position="33"/>
        <end position="55"/>
    </location>
</feature>